<protein>
    <recommendedName>
        <fullName evidence="1">C2H2-type domain-containing protein</fullName>
    </recommendedName>
</protein>
<dbReference type="EMBL" id="JAIZAY010000322">
    <property type="protein sequence ID" value="KAJ8018503.1"/>
    <property type="molecule type" value="Genomic_DNA"/>
</dbReference>
<keyword evidence="3" id="KW-1185">Reference proteome</keyword>
<gene>
    <name evidence="2" type="ORF">HOLleu_43476</name>
</gene>
<accession>A0A9Q0Y9J3</accession>
<dbReference type="Proteomes" id="UP001152320">
    <property type="component" value="Unassembled WGS sequence"/>
</dbReference>
<evidence type="ECO:0000259" key="1">
    <source>
        <dbReference type="PROSITE" id="PS00028"/>
    </source>
</evidence>
<dbReference type="SMART" id="SM00355">
    <property type="entry name" value="ZnF_C2H2"/>
    <property type="match status" value="2"/>
</dbReference>
<comment type="caution">
    <text evidence="2">The sequence shown here is derived from an EMBL/GenBank/DDBJ whole genome shotgun (WGS) entry which is preliminary data.</text>
</comment>
<dbReference type="PROSITE" id="PS00028">
    <property type="entry name" value="ZINC_FINGER_C2H2_1"/>
    <property type="match status" value="1"/>
</dbReference>
<evidence type="ECO:0000313" key="2">
    <source>
        <dbReference type="EMBL" id="KAJ8018503.1"/>
    </source>
</evidence>
<reference evidence="2" key="1">
    <citation type="submission" date="2021-10" db="EMBL/GenBank/DDBJ databases">
        <title>Tropical sea cucumber genome reveals ecological adaptation and Cuvierian tubules defense mechanism.</title>
        <authorList>
            <person name="Chen T."/>
        </authorList>
    </citation>
    <scope>NUCLEOTIDE SEQUENCE</scope>
    <source>
        <strain evidence="2">Nanhai2018</strain>
        <tissue evidence="2">Muscle</tissue>
    </source>
</reference>
<dbReference type="Gene3D" id="3.30.160.60">
    <property type="entry name" value="Classic Zinc Finger"/>
    <property type="match status" value="1"/>
</dbReference>
<sequence>MKFQCCQCIFSTQNFLKLLKHYRYLHNGPGSTITCNIEGCYRTFNSVRTFQRHINKKHSEFWAQYGIQREIDEYEIDIPGLGDDAMEDENVADFGDGVEHGAGEVDPAKHVAAFLIGIRERFKIPHEACNFVASEVRDIIELSTSHLTARVISALQIANVDPAAVNLDDVVNDHSWQNSFDYYSDARHLNAFIAEKFDFVEPVEYVLGRGVNGKDRCMQYVSIIDTLKALLRKDEVFAEVLNGHCSQDGLILDFCDGLHCKSNASLSEHQSLQIQLYSDDFCVANPLGNKVKKLKFSAY</sequence>
<organism evidence="2 3">
    <name type="scientific">Holothuria leucospilota</name>
    <name type="common">Black long sea cucumber</name>
    <name type="synonym">Mertensiothuria leucospilota</name>
    <dbReference type="NCBI Taxonomy" id="206669"/>
    <lineage>
        <taxon>Eukaryota</taxon>
        <taxon>Metazoa</taxon>
        <taxon>Echinodermata</taxon>
        <taxon>Eleutherozoa</taxon>
        <taxon>Echinozoa</taxon>
        <taxon>Holothuroidea</taxon>
        <taxon>Aspidochirotacea</taxon>
        <taxon>Aspidochirotida</taxon>
        <taxon>Holothuriidae</taxon>
        <taxon>Holothuria</taxon>
    </lineage>
</organism>
<dbReference type="InterPro" id="IPR013087">
    <property type="entry name" value="Znf_C2H2_type"/>
</dbReference>
<dbReference type="AlphaFoldDB" id="A0A9Q0Y9J3"/>
<feature type="domain" description="C2H2-type" evidence="1">
    <location>
        <begin position="35"/>
        <end position="58"/>
    </location>
</feature>
<proteinExistence type="predicted"/>
<evidence type="ECO:0000313" key="3">
    <source>
        <dbReference type="Proteomes" id="UP001152320"/>
    </source>
</evidence>
<name>A0A9Q0Y9J3_HOLLE</name>